<comment type="caution">
    <text evidence="2">The sequence shown here is derived from an EMBL/GenBank/DDBJ whole genome shotgun (WGS) entry which is preliminary data.</text>
</comment>
<gene>
    <name evidence="2" type="ORF">LVIROSA_LOCUS5517</name>
</gene>
<organism evidence="2 3">
    <name type="scientific">Lactuca virosa</name>
    <dbReference type="NCBI Taxonomy" id="75947"/>
    <lineage>
        <taxon>Eukaryota</taxon>
        <taxon>Viridiplantae</taxon>
        <taxon>Streptophyta</taxon>
        <taxon>Embryophyta</taxon>
        <taxon>Tracheophyta</taxon>
        <taxon>Spermatophyta</taxon>
        <taxon>Magnoliopsida</taxon>
        <taxon>eudicotyledons</taxon>
        <taxon>Gunneridae</taxon>
        <taxon>Pentapetalae</taxon>
        <taxon>asterids</taxon>
        <taxon>campanulids</taxon>
        <taxon>Asterales</taxon>
        <taxon>Asteraceae</taxon>
        <taxon>Cichorioideae</taxon>
        <taxon>Cichorieae</taxon>
        <taxon>Lactucinae</taxon>
        <taxon>Lactuca</taxon>
    </lineage>
</organism>
<dbReference type="EMBL" id="CAKMRJ010000113">
    <property type="protein sequence ID" value="CAH1417869.1"/>
    <property type="molecule type" value="Genomic_DNA"/>
</dbReference>
<reference evidence="2 3" key="1">
    <citation type="submission" date="2022-01" db="EMBL/GenBank/DDBJ databases">
        <authorList>
            <person name="Xiong W."/>
            <person name="Schranz E."/>
        </authorList>
    </citation>
    <scope>NUCLEOTIDE SEQUENCE [LARGE SCALE GENOMIC DNA]</scope>
</reference>
<sequence length="187" mass="20847">MNFMKMKKEDIARGLKFGGSQKKDDVVVVRVGNKVLPVNYESTTTLSSSKNPNLSLDLKKEKGEKIKTISKMKLELLRWAAAAKSDKGGKYIARKIIFQVSQFRNKTTVKTLQNDDQMTDDSPKISFRWEVESCSTFSSALSSNRNDEKVNIEIHSDPDGKSSSVSLRSAGSGSWITTDSDFVVLEL</sequence>
<feature type="compositionally biased region" description="Low complexity" evidence="1">
    <location>
        <begin position="161"/>
        <end position="172"/>
    </location>
</feature>
<dbReference type="Proteomes" id="UP001157418">
    <property type="component" value="Unassembled WGS sequence"/>
</dbReference>
<name>A0AAU9LW71_9ASTR</name>
<evidence type="ECO:0000313" key="3">
    <source>
        <dbReference type="Proteomes" id="UP001157418"/>
    </source>
</evidence>
<dbReference type="PANTHER" id="PTHR36038:SF3">
    <property type="entry name" value="OVATE FAMILY PROTEIN"/>
    <property type="match status" value="1"/>
</dbReference>
<proteinExistence type="predicted"/>
<keyword evidence="3" id="KW-1185">Reference proteome</keyword>
<evidence type="ECO:0000256" key="1">
    <source>
        <dbReference type="SAM" id="MobiDB-lite"/>
    </source>
</evidence>
<protein>
    <submittedName>
        <fullName evidence="2">Uncharacterized protein</fullName>
    </submittedName>
</protein>
<feature type="region of interest" description="Disordered" evidence="1">
    <location>
        <begin position="153"/>
        <end position="172"/>
    </location>
</feature>
<evidence type="ECO:0000313" key="2">
    <source>
        <dbReference type="EMBL" id="CAH1417869.1"/>
    </source>
</evidence>
<accession>A0AAU9LW71</accession>
<dbReference type="PANTHER" id="PTHR36038">
    <property type="entry name" value="OS06G0102750 PROTEIN"/>
    <property type="match status" value="1"/>
</dbReference>
<dbReference type="AlphaFoldDB" id="A0AAU9LW71"/>